<dbReference type="RefSeq" id="WP_091660507.1">
    <property type="nucleotide sequence ID" value="NZ_FONT01000003.1"/>
</dbReference>
<dbReference type="OrthoDB" id="128422at2"/>
<dbReference type="AlphaFoldDB" id="A0A1I2CYK4"/>
<feature type="transmembrane region" description="Helical" evidence="6">
    <location>
        <begin position="189"/>
        <end position="214"/>
    </location>
</feature>
<evidence type="ECO:0000256" key="4">
    <source>
        <dbReference type="ARBA" id="ARBA00022989"/>
    </source>
</evidence>
<organism evidence="7 8">
    <name type="scientific">Alteribacillus iranensis</name>
    <dbReference type="NCBI Taxonomy" id="930128"/>
    <lineage>
        <taxon>Bacteria</taxon>
        <taxon>Bacillati</taxon>
        <taxon>Bacillota</taxon>
        <taxon>Bacilli</taxon>
        <taxon>Bacillales</taxon>
        <taxon>Bacillaceae</taxon>
        <taxon>Alteribacillus</taxon>
    </lineage>
</organism>
<dbReference type="Pfam" id="PF09678">
    <property type="entry name" value="Caa3_CtaG"/>
    <property type="match status" value="1"/>
</dbReference>
<evidence type="ECO:0000256" key="6">
    <source>
        <dbReference type="SAM" id="Phobius"/>
    </source>
</evidence>
<dbReference type="GO" id="GO:0005886">
    <property type="term" value="C:plasma membrane"/>
    <property type="evidence" value="ECO:0007669"/>
    <property type="project" value="UniProtKB-SubCell"/>
</dbReference>
<gene>
    <name evidence="7" type="ORF">SAMN05192532_103259</name>
</gene>
<name>A0A1I2CYK4_9BACI</name>
<evidence type="ECO:0000256" key="5">
    <source>
        <dbReference type="ARBA" id="ARBA00023136"/>
    </source>
</evidence>
<keyword evidence="4 6" id="KW-1133">Transmembrane helix</keyword>
<evidence type="ECO:0000313" key="8">
    <source>
        <dbReference type="Proteomes" id="UP000199516"/>
    </source>
</evidence>
<feature type="transmembrane region" description="Helical" evidence="6">
    <location>
        <begin position="157"/>
        <end position="177"/>
    </location>
</feature>
<dbReference type="EMBL" id="FONT01000003">
    <property type="protein sequence ID" value="SFE72820.1"/>
    <property type="molecule type" value="Genomic_DNA"/>
</dbReference>
<dbReference type="NCBIfam" id="TIGR02737">
    <property type="entry name" value="caa3_CtaG"/>
    <property type="match status" value="1"/>
</dbReference>
<evidence type="ECO:0000256" key="1">
    <source>
        <dbReference type="ARBA" id="ARBA00004651"/>
    </source>
</evidence>
<reference evidence="7 8" key="1">
    <citation type="submission" date="2016-10" db="EMBL/GenBank/DDBJ databases">
        <authorList>
            <person name="de Groot N.N."/>
        </authorList>
    </citation>
    <scope>NUCLEOTIDE SEQUENCE [LARGE SCALE GENOMIC DNA]</scope>
    <source>
        <strain evidence="7 8">DSM 23995</strain>
    </source>
</reference>
<dbReference type="STRING" id="930128.SAMN05192532_103259"/>
<dbReference type="Proteomes" id="UP000199516">
    <property type="component" value="Unassembled WGS sequence"/>
</dbReference>
<sequence>MQEFFSTFSFRALWTPELIAVLAGVAFVYYWITVKRRDRFIGAEDVPLRQKVYFVLGLFALYLGWGSPLYIAGHSSMTIHMIQMVFAYFAAVPLFLLSIPKWVLHTFIYKWKKKANWSHTVIMNPVLGLLLFNGLFSVYHIPAVFDALMLNKPLHSVYYIVLLGAAGLMWWHMLAPLPSNHNLSDLRRIIYIFGNGILITPACALIIFAGSAMYETYTNPAVWSNVMAYCLPPGDTLPPGLVDSAGSSFRFLDVHPDQQLAGVLMKIAQEIVYMSTIGYVFKQWLSKESLQDGETTISDIPAHANHLKNR</sequence>
<evidence type="ECO:0000313" key="7">
    <source>
        <dbReference type="EMBL" id="SFE72820.1"/>
    </source>
</evidence>
<protein>
    <submittedName>
        <fullName evidence="7">Putative membrane protein</fullName>
    </submittedName>
</protein>
<dbReference type="InterPro" id="IPR019108">
    <property type="entry name" value="Caa3_assmbl_CtaG-rel"/>
</dbReference>
<keyword evidence="2" id="KW-1003">Cell membrane</keyword>
<keyword evidence="8" id="KW-1185">Reference proteome</keyword>
<feature type="transmembrane region" description="Helical" evidence="6">
    <location>
        <begin position="125"/>
        <end position="145"/>
    </location>
</feature>
<evidence type="ECO:0000256" key="3">
    <source>
        <dbReference type="ARBA" id="ARBA00022692"/>
    </source>
</evidence>
<evidence type="ECO:0000256" key="2">
    <source>
        <dbReference type="ARBA" id="ARBA00022475"/>
    </source>
</evidence>
<comment type="subcellular location">
    <subcellularLocation>
        <location evidence="1">Cell membrane</location>
        <topology evidence="1">Multi-pass membrane protein</topology>
    </subcellularLocation>
</comment>
<accession>A0A1I2CYK4</accession>
<feature type="transmembrane region" description="Helical" evidence="6">
    <location>
        <begin position="52"/>
        <end position="73"/>
    </location>
</feature>
<feature type="transmembrane region" description="Helical" evidence="6">
    <location>
        <begin position="12"/>
        <end position="32"/>
    </location>
</feature>
<keyword evidence="3 6" id="KW-0812">Transmembrane</keyword>
<feature type="transmembrane region" description="Helical" evidence="6">
    <location>
        <begin position="85"/>
        <end position="104"/>
    </location>
</feature>
<proteinExistence type="predicted"/>
<dbReference type="InterPro" id="IPR014108">
    <property type="entry name" value="Caa3-assmbl_CtaG"/>
</dbReference>
<keyword evidence="5 6" id="KW-0472">Membrane</keyword>